<dbReference type="Pfam" id="PF12161">
    <property type="entry name" value="HsdM_N"/>
    <property type="match status" value="1"/>
</dbReference>
<dbReference type="InterPro" id="IPR029063">
    <property type="entry name" value="SAM-dependent_MTases_sf"/>
</dbReference>
<reference evidence="10 11" key="1">
    <citation type="submission" date="2018-11" db="EMBL/GenBank/DDBJ databases">
        <authorList>
            <person name="Zhou Z."/>
            <person name="Wang G."/>
        </authorList>
    </citation>
    <scope>NUCLEOTIDE SEQUENCE [LARGE SCALE GENOMIC DNA]</scope>
    <source>
        <strain evidence="10 11">KCTC52004</strain>
    </source>
</reference>
<organism evidence="10 11">
    <name type="scientific">Larkinella rosea</name>
    <dbReference type="NCBI Taxonomy" id="2025312"/>
    <lineage>
        <taxon>Bacteria</taxon>
        <taxon>Pseudomonadati</taxon>
        <taxon>Bacteroidota</taxon>
        <taxon>Cytophagia</taxon>
        <taxon>Cytophagales</taxon>
        <taxon>Spirosomataceae</taxon>
        <taxon>Larkinella</taxon>
    </lineage>
</organism>
<evidence type="ECO:0000256" key="2">
    <source>
        <dbReference type="ARBA" id="ARBA00011900"/>
    </source>
</evidence>
<dbReference type="GO" id="GO:0032259">
    <property type="term" value="P:methylation"/>
    <property type="evidence" value="ECO:0007669"/>
    <property type="project" value="UniProtKB-KW"/>
</dbReference>
<keyword evidence="4 10" id="KW-0808">Transferase</keyword>
<dbReference type="OrthoDB" id="9814572at2"/>
<dbReference type="EMBL" id="RQJO01000015">
    <property type="protein sequence ID" value="RRA98626.1"/>
    <property type="molecule type" value="Genomic_DNA"/>
</dbReference>
<dbReference type="PANTHER" id="PTHR42933:SF3">
    <property type="entry name" value="TYPE I RESTRICTION ENZYME MJAVIII METHYLASE SUBUNIT"/>
    <property type="match status" value="1"/>
</dbReference>
<keyword evidence="11" id="KW-1185">Reference proteome</keyword>
<dbReference type="PROSITE" id="PS00092">
    <property type="entry name" value="N6_MTASE"/>
    <property type="match status" value="1"/>
</dbReference>
<sequence length="522" mass="60238">MDNKEIKSKVNELWDKFWSGGLTNPIDAIQQITYLLFMKQLDENDQKRQGDADFLQTEYQSIFSGKFYLPGEESDKGIEKEELRWKNFSRKPSEEMYQLVQTRVFPFIKTLGEKESPFAKHMDNAVFIIPKPSLLTEAVKKINEIWEVLNAQARFTDAQGDIYEYLLQQLSTAGKNGQFRTPTHIIEMIVELVKPQLGHKIADPACGTAGFLLSAYQYILTQYTSFEHLEVDNYGFTRGTLADRLVEDAAKDQLNKHTFYGFDIDQNMIRIGLMNLMMHGIEHPNIDYTDTLSKFYNEDNAYHVVLANPPFTGSLDKAEINESFTTDTKKTELLFLERIYKMLRMGGTAGVIIPQGVLFGSGKAFQNVRSILIDKCELKAVINLPSGVFKPYAGVATAILIFTKGGETEKVWFYNMDHDGKTLDDKRNDRFDKAGNRDYGDVHKIIERFNNREAENPSDRGQRYFYVPKQELANKGYDLSFNRYREDVYEEIVYRPTPEIINELKEKQSRISELMDQLENIL</sequence>
<dbReference type="InterPro" id="IPR038333">
    <property type="entry name" value="T1MK-like_N_sf"/>
</dbReference>
<dbReference type="InterPro" id="IPR022749">
    <property type="entry name" value="D12N6_MeTrfase_N"/>
</dbReference>
<dbReference type="AlphaFoldDB" id="A0A3P1BBX0"/>
<comment type="caution">
    <text evidence="10">The sequence shown here is derived from an EMBL/GenBank/DDBJ whole genome shotgun (WGS) entry which is preliminary data.</text>
</comment>
<comment type="catalytic activity">
    <reaction evidence="7">
        <text>a 2'-deoxyadenosine in DNA + S-adenosyl-L-methionine = an N(6)-methyl-2'-deoxyadenosine in DNA + S-adenosyl-L-homocysteine + H(+)</text>
        <dbReference type="Rhea" id="RHEA:15197"/>
        <dbReference type="Rhea" id="RHEA-COMP:12418"/>
        <dbReference type="Rhea" id="RHEA-COMP:12419"/>
        <dbReference type="ChEBI" id="CHEBI:15378"/>
        <dbReference type="ChEBI" id="CHEBI:57856"/>
        <dbReference type="ChEBI" id="CHEBI:59789"/>
        <dbReference type="ChEBI" id="CHEBI:90615"/>
        <dbReference type="ChEBI" id="CHEBI:90616"/>
        <dbReference type="EC" id="2.1.1.72"/>
    </reaction>
</comment>
<dbReference type="SUPFAM" id="SSF53335">
    <property type="entry name" value="S-adenosyl-L-methionine-dependent methyltransferases"/>
    <property type="match status" value="1"/>
</dbReference>
<keyword evidence="5" id="KW-0949">S-adenosyl-L-methionine</keyword>
<dbReference type="EC" id="2.1.1.72" evidence="2"/>
<evidence type="ECO:0000256" key="6">
    <source>
        <dbReference type="ARBA" id="ARBA00022747"/>
    </source>
</evidence>
<feature type="domain" description="N6 adenine-specific DNA methyltransferase N-terminal" evidence="9">
    <location>
        <begin position="6"/>
        <end position="142"/>
    </location>
</feature>
<keyword evidence="6" id="KW-0680">Restriction system</keyword>
<dbReference type="Pfam" id="PF02384">
    <property type="entry name" value="N6_Mtase"/>
    <property type="match status" value="1"/>
</dbReference>
<evidence type="ECO:0000256" key="4">
    <source>
        <dbReference type="ARBA" id="ARBA00022679"/>
    </source>
</evidence>
<proteinExistence type="inferred from homology"/>
<dbReference type="GO" id="GO:0003677">
    <property type="term" value="F:DNA binding"/>
    <property type="evidence" value="ECO:0007669"/>
    <property type="project" value="InterPro"/>
</dbReference>
<keyword evidence="3 10" id="KW-0489">Methyltransferase</keyword>
<comment type="similarity">
    <text evidence="1">Belongs to the N(4)/N(6)-methyltransferase family.</text>
</comment>
<dbReference type="InterPro" id="IPR003356">
    <property type="entry name" value="DNA_methylase_A-5"/>
</dbReference>
<name>A0A3P1BBX0_9BACT</name>
<evidence type="ECO:0000313" key="10">
    <source>
        <dbReference type="EMBL" id="RRA98626.1"/>
    </source>
</evidence>
<dbReference type="PANTHER" id="PTHR42933">
    <property type="entry name" value="SLR6095 PROTEIN"/>
    <property type="match status" value="1"/>
</dbReference>
<dbReference type="GO" id="GO:0008170">
    <property type="term" value="F:N-methyltransferase activity"/>
    <property type="evidence" value="ECO:0007669"/>
    <property type="project" value="InterPro"/>
</dbReference>
<evidence type="ECO:0000259" key="9">
    <source>
        <dbReference type="Pfam" id="PF12161"/>
    </source>
</evidence>
<evidence type="ECO:0000256" key="5">
    <source>
        <dbReference type="ARBA" id="ARBA00022691"/>
    </source>
</evidence>
<protein>
    <recommendedName>
        <fullName evidence="2">site-specific DNA-methyltransferase (adenine-specific)</fullName>
        <ecNumber evidence="2">2.1.1.72</ecNumber>
    </recommendedName>
</protein>
<evidence type="ECO:0000259" key="8">
    <source>
        <dbReference type="Pfam" id="PF02384"/>
    </source>
</evidence>
<evidence type="ECO:0000313" key="11">
    <source>
        <dbReference type="Proteomes" id="UP000271925"/>
    </source>
</evidence>
<gene>
    <name evidence="10" type="ORF">EHT25_26855</name>
</gene>
<dbReference type="PRINTS" id="PR00507">
    <property type="entry name" value="N12N6MTFRASE"/>
</dbReference>
<dbReference type="Gene3D" id="1.20.1260.30">
    <property type="match status" value="1"/>
</dbReference>
<dbReference type="Gene3D" id="3.40.50.150">
    <property type="entry name" value="Vaccinia Virus protein VP39"/>
    <property type="match status" value="1"/>
</dbReference>
<accession>A0A3P1BBX0</accession>
<dbReference type="GO" id="GO:0009307">
    <property type="term" value="P:DNA restriction-modification system"/>
    <property type="evidence" value="ECO:0007669"/>
    <property type="project" value="UniProtKB-KW"/>
</dbReference>
<evidence type="ECO:0000256" key="3">
    <source>
        <dbReference type="ARBA" id="ARBA00022603"/>
    </source>
</evidence>
<dbReference type="GO" id="GO:0009007">
    <property type="term" value="F:site-specific DNA-methyltransferase (adenine-specific) activity"/>
    <property type="evidence" value="ECO:0007669"/>
    <property type="project" value="UniProtKB-EC"/>
</dbReference>
<dbReference type="Proteomes" id="UP000271925">
    <property type="component" value="Unassembled WGS sequence"/>
</dbReference>
<feature type="domain" description="DNA methylase adenine-specific" evidence="8">
    <location>
        <begin position="156"/>
        <end position="487"/>
    </location>
</feature>
<dbReference type="RefSeq" id="WP_124878458.1">
    <property type="nucleotide sequence ID" value="NZ_RQJO01000015.1"/>
</dbReference>
<dbReference type="InterPro" id="IPR002052">
    <property type="entry name" value="DNA_methylase_N6_adenine_CS"/>
</dbReference>
<dbReference type="InterPro" id="IPR051537">
    <property type="entry name" value="DNA_Adenine_Mtase"/>
</dbReference>
<evidence type="ECO:0000256" key="7">
    <source>
        <dbReference type="ARBA" id="ARBA00047942"/>
    </source>
</evidence>
<evidence type="ECO:0000256" key="1">
    <source>
        <dbReference type="ARBA" id="ARBA00006594"/>
    </source>
</evidence>